<evidence type="ECO:0000313" key="2">
    <source>
        <dbReference type="EMBL" id="OAG23832.1"/>
    </source>
</evidence>
<keyword evidence="3" id="KW-1185">Reference proteome</keyword>
<reference evidence="2 3" key="1">
    <citation type="submission" date="2016-05" db="EMBL/GenBank/DDBJ databases">
        <title>Comparative analysis of secretome profiles of manganese(II)-oxidizing ascomycete fungi.</title>
        <authorList>
            <consortium name="DOE Joint Genome Institute"/>
            <person name="Zeiner C.A."/>
            <person name="Purvine S.O."/>
            <person name="Zink E.M."/>
            <person name="Wu S."/>
            <person name="Pasa-Tolic L."/>
            <person name="Chaput D.L."/>
            <person name="Haridas S."/>
            <person name="Grigoriev I.V."/>
            <person name="Santelli C.M."/>
            <person name="Hansel C.M."/>
        </authorList>
    </citation>
    <scope>NUCLEOTIDE SEQUENCE [LARGE SCALE GENOMIC DNA]</scope>
    <source>
        <strain evidence="2 3">SRC1lrK2f</strain>
    </source>
</reference>
<dbReference type="KEGG" id="aalt:CC77DRAFT_1058331"/>
<dbReference type="AlphaFoldDB" id="A0A177DXW7"/>
<sequence>MLPGGLLDCVPVGTGPVPPGLLLDGITMGNGLVPPGVLPLGFPAELGGLMLPGVLLERLLLSLGRWMPLGVLLPEILEGIMGVAPEVLLVKIPGGMTMIPPGVLLLWTEVGLSLEIALLEGYTELAGGTEDPVAVVLPVGLLQTLEGEAEAPGELDTLEDKIADDPVTELAETAEDGTEPLAALDQADDPASGEVAGVEEPEAELAGGGAAKVPEDGAALVPEDGLTGVPEGVGITIPEGGGVEIPEDGVAEFAGPEDAV</sequence>
<name>A0A177DXW7_ALTAL</name>
<accession>A0A177DXW7</accession>
<feature type="region of interest" description="Disordered" evidence="1">
    <location>
        <begin position="172"/>
        <end position="260"/>
    </location>
</feature>
<dbReference type="VEuPathDB" id="FungiDB:CC77DRAFT_1058331"/>
<dbReference type="Proteomes" id="UP000077248">
    <property type="component" value="Unassembled WGS sequence"/>
</dbReference>
<organism evidence="2 3">
    <name type="scientific">Alternaria alternata</name>
    <name type="common">Alternaria rot fungus</name>
    <name type="synonym">Torula alternata</name>
    <dbReference type="NCBI Taxonomy" id="5599"/>
    <lineage>
        <taxon>Eukaryota</taxon>
        <taxon>Fungi</taxon>
        <taxon>Dikarya</taxon>
        <taxon>Ascomycota</taxon>
        <taxon>Pezizomycotina</taxon>
        <taxon>Dothideomycetes</taxon>
        <taxon>Pleosporomycetidae</taxon>
        <taxon>Pleosporales</taxon>
        <taxon>Pleosporineae</taxon>
        <taxon>Pleosporaceae</taxon>
        <taxon>Alternaria</taxon>
        <taxon>Alternaria sect. Alternaria</taxon>
        <taxon>Alternaria alternata complex</taxon>
    </lineage>
</organism>
<evidence type="ECO:0000313" key="3">
    <source>
        <dbReference type="Proteomes" id="UP000077248"/>
    </source>
</evidence>
<evidence type="ECO:0000256" key="1">
    <source>
        <dbReference type="SAM" id="MobiDB-lite"/>
    </source>
</evidence>
<dbReference type="GeneID" id="29113716"/>
<feature type="compositionally biased region" description="Low complexity" evidence="1">
    <location>
        <begin position="180"/>
        <end position="196"/>
    </location>
</feature>
<gene>
    <name evidence="2" type="ORF">CC77DRAFT_1058331</name>
</gene>
<protein>
    <submittedName>
        <fullName evidence="2">Uncharacterized protein</fullName>
    </submittedName>
</protein>
<dbReference type="EMBL" id="KV441472">
    <property type="protein sequence ID" value="OAG23832.1"/>
    <property type="molecule type" value="Genomic_DNA"/>
</dbReference>
<dbReference type="RefSeq" id="XP_018389253.1">
    <property type="nucleotide sequence ID" value="XM_018528122.1"/>
</dbReference>
<proteinExistence type="predicted"/>